<dbReference type="InterPro" id="IPR027410">
    <property type="entry name" value="TCP-1-like_intermed_sf"/>
</dbReference>
<sequence>MSDAIVKNLNFGEDARVNVFKGIEKLTQAVSSTLGASGKCVMLEDHTGRPIITKDGVTVADSIILRDPVENMGATLLKEAARKTVQEAGDGTTTATVLAHAILEEAYKVANKTNSRELKDGINSAVEKVVKYLKLLTVDVKGSMIDQIATISTNNDPLLGKIIADAFRSVDNTGVVMMETASDGKTHVEVVDGVQYDKGLKNSHFVTNQATKTAELENPLVLLVESPVDTIRQIQSVLEYVIKNNKPLLIIGDLEQGVLSALAMNKMKGNIKVNVIDAPTFGINKQQMLQDLSLLTGATIINEDLGDDMEMIQPEHLGGCVKSVTSHEDTILQVEESPQQVVEVIDEIKSKLLNEKNPNKLIKLEKRLAMLSAKIAIVKVGANSEIELKEKTDRVEDAICATKAAIKEGIVPGGGIALLNAATNITAKSIGETVLLEAIKAPFKTILENAGLELDRKTPTRKGQGYNVVTGKMVNMIKSGIIDPLLVTKSALQNAASVATTILSTDCVINNLRIDESNR</sequence>
<dbReference type="Gene3D" id="1.10.560.10">
    <property type="entry name" value="GroEL-like equatorial domain"/>
    <property type="match status" value="1"/>
</dbReference>
<dbReference type="PANTHER" id="PTHR45633">
    <property type="entry name" value="60 KDA HEAT SHOCK PROTEIN, MITOCHONDRIAL"/>
    <property type="match status" value="1"/>
</dbReference>
<gene>
    <name evidence="3" type="primary">GroEL</name>
</gene>
<dbReference type="InterPro" id="IPR027413">
    <property type="entry name" value="GROEL-like_equatorial_sf"/>
</dbReference>
<dbReference type="PRINTS" id="PR00298">
    <property type="entry name" value="CHAPERONIN60"/>
</dbReference>
<dbReference type="EMBL" id="KU595513">
    <property type="protein sequence ID" value="AQM32679.1"/>
    <property type="molecule type" value="Genomic_DNA"/>
</dbReference>
<dbReference type="Gene3D" id="3.50.7.10">
    <property type="entry name" value="GroEL"/>
    <property type="match status" value="1"/>
</dbReference>
<organism evidence="3">
    <name type="scientific">uncultured virus</name>
    <dbReference type="NCBI Taxonomy" id="340016"/>
    <lineage>
        <taxon>Viruses</taxon>
        <taxon>environmental samples</taxon>
    </lineage>
</organism>
<keyword evidence="2" id="KW-0143">Chaperone</keyword>
<evidence type="ECO:0000313" key="3">
    <source>
        <dbReference type="EMBL" id="AQM32679.1"/>
    </source>
</evidence>
<dbReference type="FunFam" id="3.50.7.10:FF:000001">
    <property type="entry name" value="60 kDa chaperonin"/>
    <property type="match status" value="1"/>
</dbReference>
<proteinExistence type="inferred from homology"/>
<dbReference type="InterPro" id="IPR001844">
    <property type="entry name" value="Cpn60/GroEL"/>
</dbReference>
<dbReference type="NCBIfam" id="NF009487">
    <property type="entry name" value="PRK12849.1"/>
    <property type="match status" value="1"/>
</dbReference>
<dbReference type="InterPro" id="IPR027409">
    <property type="entry name" value="GroEL-like_apical_dom_sf"/>
</dbReference>
<accession>A0A240F7A8</accession>
<dbReference type="Pfam" id="PF00118">
    <property type="entry name" value="Cpn60_TCP1"/>
    <property type="match status" value="1"/>
</dbReference>
<reference evidence="3" key="1">
    <citation type="journal article" date="2017" name="ISME J.">
        <title>Novel chaperonins are prevalent in the virioplankton and demonstrate links to viral biology and ecology.</title>
        <authorList>
            <person name="Marine R.L."/>
            <person name="Nasko D.J."/>
            <person name="Wray J."/>
            <person name="Polson S.W."/>
            <person name="Wommack K.E."/>
        </authorList>
    </citation>
    <scope>NUCLEOTIDE SEQUENCE</scope>
</reference>
<dbReference type="InterPro" id="IPR002423">
    <property type="entry name" value="Cpn60/GroEL/TCP-1"/>
</dbReference>
<dbReference type="GO" id="GO:0140662">
    <property type="term" value="F:ATP-dependent protein folding chaperone"/>
    <property type="evidence" value="ECO:0007669"/>
    <property type="project" value="InterPro"/>
</dbReference>
<evidence type="ECO:0000256" key="2">
    <source>
        <dbReference type="ARBA" id="ARBA00023186"/>
    </source>
</evidence>
<dbReference type="GO" id="GO:0042026">
    <property type="term" value="P:protein refolding"/>
    <property type="evidence" value="ECO:0007669"/>
    <property type="project" value="InterPro"/>
</dbReference>
<evidence type="ECO:0000256" key="1">
    <source>
        <dbReference type="ARBA" id="ARBA00006607"/>
    </source>
</evidence>
<dbReference type="SUPFAM" id="SSF48592">
    <property type="entry name" value="GroEL equatorial domain-like"/>
    <property type="match status" value="1"/>
</dbReference>
<name>A0A240F7A8_9VIRU</name>
<dbReference type="Gene3D" id="3.30.260.10">
    <property type="entry name" value="TCP-1-like chaperonin intermediate domain"/>
    <property type="match status" value="1"/>
</dbReference>
<dbReference type="SUPFAM" id="SSF52029">
    <property type="entry name" value="GroEL apical domain-like"/>
    <property type="match status" value="1"/>
</dbReference>
<comment type="similarity">
    <text evidence="1">Belongs to the chaperonin (HSP60) family.</text>
</comment>
<dbReference type="GO" id="GO:0005524">
    <property type="term" value="F:ATP binding"/>
    <property type="evidence" value="ECO:0007669"/>
    <property type="project" value="InterPro"/>
</dbReference>
<dbReference type="NCBIfam" id="NF000592">
    <property type="entry name" value="PRK00013.1"/>
    <property type="match status" value="1"/>
</dbReference>
<protein>
    <submittedName>
        <fullName evidence="3">Chaperonin GroEL</fullName>
    </submittedName>
</protein>
<dbReference type="SUPFAM" id="SSF54849">
    <property type="entry name" value="GroEL-intermediate domain like"/>
    <property type="match status" value="2"/>
</dbReference>